<comment type="caution">
    <text evidence="1">The sequence shown here is derived from an EMBL/GenBank/DDBJ whole genome shotgun (WGS) entry which is preliminary data.</text>
</comment>
<evidence type="ECO:0000313" key="2">
    <source>
        <dbReference type="Proteomes" id="UP000641932"/>
    </source>
</evidence>
<reference evidence="1" key="1">
    <citation type="journal article" date="2014" name="Int. J. Syst. Evol. Microbiol.">
        <title>Complete genome sequence of Corynebacterium casei LMG S-19264T (=DSM 44701T), isolated from a smear-ripened cheese.</title>
        <authorList>
            <consortium name="US DOE Joint Genome Institute (JGI-PGF)"/>
            <person name="Walter F."/>
            <person name="Albersmeier A."/>
            <person name="Kalinowski J."/>
            <person name="Ruckert C."/>
        </authorList>
    </citation>
    <scope>NUCLEOTIDE SEQUENCE</scope>
    <source>
        <strain evidence="1">CGMCC 4.7201</strain>
    </source>
</reference>
<dbReference type="EMBL" id="BMMS01000012">
    <property type="protein sequence ID" value="GGO89077.1"/>
    <property type="molecule type" value="Genomic_DNA"/>
</dbReference>
<keyword evidence="2" id="KW-1185">Reference proteome</keyword>
<organism evidence="1 2">
    <name type="scientific">Wenjunlia tyrosinilytica</name>
    <dbReference type="NCBI Taxonomy" id="1544741"/>
    <lineage>
        <taxon>Bacteria</taxon>
        <taxon>Bacillati</taxon>
        <taxon>Actinomycetota</taxon>
        <taxon>Actinomycetes</taxon>
        <taxon>Kitasatosporales</taxon>
        <taxon>Streptomycetaceae</taxon>
        <taxon>Wenjunlia</taxon>
    </lineage>
</organism>
<proteinExistence type="predicted"/>
<dbReference type="RefSeq" id="WP_189132279.1">
    <property type="nucleotide sequence ID" value="NZ_BMMS01000012.1"/>
</dbReference>
<evidence type="ECO:0000313" key="1">
    <source>
        <dbReference type="EMBL" id="GGO89077.1"/>
    </source>
</evidence>
<reference evidence="1" key="2">
    <citation type="submission" date="2020-09" db="EMBL/GenBank/DDBJ databases">
        <authorList>
            <person name="Sun Q."/>
            <person name="Zhou Y."/>
        </authorList>
    </citation>
    <scope>NUCLEOTIDE SEQUENCE</scope>
    <source>
        <strain evidence="1">CGMCC 4.7201</strain>
    </source>
</reference>
<gene>
    <name evidence="1" type="ORF">GCM10012280_31380</name>
</gene>
<sequence length="89" mass="10070">MSDINALLEELRRIPADSPRDSQELAVLLNRIKSIAGRWADVLYEVRESAYRVTEPGAAVALEMAFRRAEQSYVELEIAHSDLNRVLSN</sequence>
<accession>A0A917ZRT6</accession>
<name>A0A917ZRT6_9ACTN</name>
<dbReference type="AlphaFoldDB" id="A0A917ZRT6"/>
<protein>
    <submittedName>
        <fullName evidence="1">Uncharacterized protein</fullName>
    </submittedName>
</protein>
<dbReference type="Proteomes" id="UP000641932">
    <property type="component" value="Unassembled WGS sequence"/>
</dbReference>